<evidence type="ECO:0000256" key="5">
    <source>
        <dbReference type="ARBA" id="ARBA00022553"/>
    </source>
</evidence>
<dbReference type="InterPro" id="IPR003594">
    <property type="entry name" value="HATPase_dom"/>
</dbReference>
<dbReference type="InterPro" id="IPR050482">
    <property type="entry name" value="Sensor_HK_TwoCompSys"/>
</dbReference>
<dbReference type="InterPro" id="IPR036890">
    <property type="entry name" value="HATPase_C_sf"/>
</dbReference>
<evidence type="ECO:0000256" key="6">
    <source>
        <dbReference type="ARBA" id="ARBA00022679"/>
    </source>
</evidence>
<dbReference type="SMART" id="SM00387">
    <property type="entry name" value="HATPase_c"/>
    <property type="match status" value="1"/>
</dbReference>
<name>A0ABW4YPR4_9BACL</name>
<dbReference type="InterPro" id="IPR005467">
    <property type="entry name" value="His_kinase_dom"/>
</dbReference>
<dbReference type="EMBL" id="JBHUHO010000046">
    <property type="protein sequence ID" value="MFD2117660.1"/>
    <property type="molecule type" value="Genomic_DNA"/>
</dbReference>
<gene>
    <name evidence="17" type="ORF">ACFSJH_18180</name>
</gene>
<keyword evidence="6" id="KW-0808">Transferase</keyword>
<keyword evidence="12" id="KW-0902">Two-component regulatory system</keyword>
<evidence type="ECO:0000259" key="16">
    <source>
        <dbReference type="PROSITE" id="PS50885"/>
    </source>
</evidence>
<sequence length="337" mass="38754">MFIKIIRSNKWEWIGLFMLGSAIMLGAMYWIWNGVSTHRSIGEARIYSVLLFLLLSGIYGYYLAQRFSGRLETLHLALKQMANGNYEVRIPEEGNQSVIRLYRQFNELATSMEEKMIQLQRLGETLVMEQVASNEEAVLEERKRLARDLHDSVSQQLFAIHMCASSLSRLQQTDFEKAEEVMEQLVTMSTLAQKQMRNFIAQLRPMELEGRTLYEALDKWFPDYCRQNNLQGELDWRISDPISEAKEHQLFLIIQEAMANIVKHARADHCKLTISDSKRQMVVYLSDNGVGFNVDKVERGSYGLSTMQERAIKLGGDAEVISKIGSGTRVKIMIPKL</sequence>
<keyword evidence="4" id="KW-1003">Cell membrane</keyword>
<dbReference type="Gene3D" id="6.10.340.10">
    <property type="match status" value="1"/>
</dbReference>
<feature type="domain" description="Histidine kinase" evidence="15">
    <location>
        <begin position="148"/>
        <end position="337"/>
    </location>
</feature>
<evidence type="ECO:0000256" key="10">
    <source>
        <dbReference type="ARBA" id="ARBA00022840"/>
    </source>
</evidence>
<proteinExistence type="predicted"/>
<reference evidence="18" key="1">
    <citation type="journal article" date="2019" name="Int. J. Syst. Evol. Microbiol.">
        <title>The Global Catalogue of Microorganisms (GCM) 10K type strain sequencing project: providing services to taxonomists for standard genome sequencing and annotation.</title>
        <authorList>
            <consortium name="The Broad Institute Genomics Platform"/>
            <consortium name="The Broad Institute Genome Sequencing Center for Infectious Disease"/>
            <person name="Wu L."/>
            <person name="Ma J."/>
        </authorList>
    </citation>
    <scope>NUCLEOTIDE SEQUENCE [LARGE SCALE GENOMIC DNA]</scope>
    <source>
        <strain evidence="18">GH52</strain>
    </source>
</reference>
<dbReference type="Pfam" id="PF07730">
    <property type="entry name" value="HisKA_3"/>
    <property type="match status" value="1"/>
</dbReference>
<evidence type="ECO:0000256" key="3">
    <source>
        <dbReference type="ARBA" id="ARBA00012438"/>
    </source>
</evidence>
<evidence type="ECO:0000256" key="4">
    <source>
        <dbReference type="ARBA" id="ARBA00022475"/>
    </source>
</evidence>
<feature type="transmembrane region" description="Helical" evidence="14">
    <location>
        <begin position="12"/>
        <end position="32"/>
    </location>
</feature>
<evidence type="ECO:0000256" key="7">
    <source>
        <dbReference type="ARBA" id="ARBA00022692"/>
    </source>
</evidence>
<organism evidence="17 18">
    <name type="scientific">Paenibacillus yanchengensis</name>
    <dbReference type="NCBI Taxonomy" id="2035833"/>
    <lineage>
        <taxon>Bacteria</taxon>
        <taxon>Bacillati</taxon>
        <taxon>Bacillota</taxon>
        <taxon>Bacilli</taxon>
        <taxon>Bacillales</taxon>
        <taxon>Paenibacillaceae</taxon>
        <taxon>Paenibacillus</taxon>
    </lineage>
</organism>
<keyword evidence="7 14" id="KW-0812">Transmembrane</keyword>
<comment type="catalytic activity">
    <reaction evidence="1">
        <text>ATP + protein L-histidine = ADP + protein N-phospho-L-histidine.</text>
        <dbReference type="EC" id="2.7.13.3"/>
    </reaction>
</comment>
<feature type="transmembrane region" description="Helical" evidence="14">
    <location>
        <begin position="44"/>
        <end position="64"/>
    </location>
</feature>
<evidence type="ECO:0000313" key="18">
    <source>
        <dbReference type="Proteomes" id="UP001597362"/>
    </source>
</evidence>
<evidence type="ECO:0000256" key="9">
    <source>
        <dbReference type="ARBA" id="ARBA00022777"/>
    </source>
</evidence>
<dbReference type="InterPro" id="IPR003660">
    <property type="entry name" value="HAMP_dom"/>
</dbReference>
<evidence type="ECO:0000256" key="1">
    <source>
        <dbReference type="ARBA" id="ARBA00000085"/>
    </source>
</evidence>
<dbReference type="Proteomes" id="UP001597362">
    <property type="component" value="Unassembled WGS sequence"/>
</dbReference>
<dbReference type="SMART" id="SM00304">
    <property type="entry name" value="HAMP"/>
    <property type="match status" value="1"/>
</dbReference>
<keyword evidence="5" id="KW-0597">Phosphoprotein</keyword>
<dbReference type="CDD" id="cd06225">
    <property type="entry name" value="HAMP"/>
    <property type="match status" value="1"/>
</dbReference>
<dbReference type="SUPFAM" id="SSF55874">
    <property type="entry name" value="ATPase domain of HSP90 chaperone/DNA topoisomerase II/histidine kinase"/>
    <property type="match status" value="1"/>
</dbReference>
<evidence type="ECO:0000313" key="17">
    <source>
        <dbReference type="EMBL" id="MFD2117660.1"/>
    </source>
</evidence>
<keyword evidence="8" id="KW-0547">Nucleotide-binding</keyword>
<evidence type="ECO:0000256" key="8">
    <source>
        <dbReference type="ARBA" id="ARBA00022741"/>
    </source>
</evidence>
<dbReference type="PANTHER" id="PTHR24421:SF37">
    <property type="entry name" value="SENSOR HISTIDINE KINASE NARS"/>
    <property type="match status" value="1"/>
</dbReference>
<keyword evidence="18" id="KW-1185">Reference proteome</keyword>
<dbReference type="Pfam" id="PF02518">
    <property type="entry name" value="HATPase_c"/>
    <property type="match status" value="1"/>
</dbReference>
<dbReference type="RefSeq" id="WP_377774908.1">
    <property type="nucleotide sequence ID" value="NZ_JBHUHO010000046.1"/>
</dbReference>
<dbReference type="InterPro" id="IPR011712">
    <property type="entry name" value="Sig_transdc_His_kin_sub3_dim/P"/>
</dbReference>
<evidence type="ECO:0000256" key="14">
    <source>
        <dbReference type="SAM" id="Phobius"/>
    </source>
</evidence>
<protein>
    <recommendedName>
        <fullName evidence="3">histidine kinase</fullName>
        <ecNumber evidence="3">2.7.13.3</ecNumber>
    </recommendedName>
</protein>
<dbReference type="Gene3D" id="3.30.565.10">
    <property type="entry name" value="Histidine kinase-like ATPase, C-terminal domain"/>
    <property type="match status" value="1"/>
</dbReference>
<keyword evidence="9 17" id="KW-0418">Kinase</keyword>
<evidence type="ECO:0000256" key="12">
    <source>
        <dbReference type="ARBA" id="ARBA00023012"/>
    </source>
</evidence>
<dbReference type="EC" id="2.7.13.3" evidence="3"/>
<dbReference type="Gene3D" id="1.20.5.1930">
    <property type="match status" value="1"/>
</dbReference>
<keyword evidence="10" id="KW-0067">ATP-binding</keyword>
<dbReference type="GO" id="GO:0016301">
    <property type="term" value="F:kinase activity"/>
    <property type="evidence" value="ECO:0007669"/>
    <property type="project" value="UniProtKB-KW"/>
</dbReference>
<evidence type="ECO:0000259" key="15">
    <source>
        <dbReference type="PROSITE" id="PS50109"/>
    </source>
</evidence>
<keyword evidence="11 14" id="KW-1133">Transmembrane helix</keyword>
<dbReference type="PROSITE" id="PS50885">
    <property type="entry name" value="HAMP"/>
    <property type="match status" value="1"/>
</dbReference>
<feature type="domain" description="HAMP" evidence="16">
    <location>
        <begin position="65"/>
        <end position="117"/>
    </location>
</feature>
<comment type="subcellular location">
    <subcellularLocation>
        <location evidence="2">Cell membrane</location>
        <topology evidence="2">Multi-pass membrane protein</topology>
    </subcellularLocation>
</comment>
<evidence type="ECO:0000256" key="2">
    <source>
        <dbReference type="ARBA" id="ARBA00004651"/>
    </source>
</evidence>
<comment type="caution">
    <text evidence="17">The sequence shown here is derived from an EMBL/GenBank/DDBJ whole genome shotgun (WGS) entry which is preliminary data.</text>
</comment>
<keyword evidence="13 14" id="KW-0472">Membrane</keyword>
<evidence type="ECO:0000256" key="11">
    <source>
        <dbReference type="ARBA" id="ARBA00022989"/>
    </source>
</evidence>
<accession>A0ABW4YPR4</accession>
<dbReference type="PANTHER" id="PTHR24421">
    <property type="entry name" value="NITRATE/NITRITE SENSOR PROTEIN NARX-RELATED"/>
    <property type="match status" value="1"/>
</dbReference>
<evidence type="ECO:0000256" key="13">
    <source>
        <dbReference type="ARBA" id="ARBA00023136"/>
    </source>
</evidence>
<dbReference type="Pfam" id="PF00672">
    <property type="entry name" value="HAMP"/>
    <property type="match status" value="1"/>
</dbReference>
<dbReference type="CDD" id="cd16917">
    <property type="entry name" value="HATPase_UhpB-NarQ-NarX-like"/>
    <property type="match status" value="1"/>
</dbReference>
<dbReference type="PROSITE" id="PS50109">
    <property type="entry name" value="HIS_KIN"/>
    <property type="match status" value="1"/>
</dbReference>